<sequence length="121" mass="13660">MTVPDREQVARTWTELISGAVTRTDAHSWAVPWVEDTPELVTDPMTRNALLHLHGFDQAYTPDGKVGHGVGTDWLHSEEDIASAFTRWRTATAEYDQDPVGYAARARRRALEQVRKEQAES</sequence>
<reference evidence="2" key="1">
    <citation type="submission" date="2016-10" db="EMBL/GenBank/DDBJ databases">
        <authorList>
            <person name="Varghese N."/>
            <person name="Submissions S."/>
        </authorList>
    </citation>
    <scope>NUCLEOTIDE SEQUENCE [LARGE SCALE GENOMIC DNA]</scope>
    <source>
        <strain evidence="2">DSM 44654</strain>
    </source>
</reference>
<dbReference type="EMBL" id="FNUJ01000008">
    <property type="protein sequence ID" value="SEF35543.1"/>
    <property type="molecule type" value="Genomic_DNA"/>
</dbReference>
<dbReference type="RefSeq" id="WP_086670840.1">
    <property type="nucleotide sequence ID" value="NZ_FNUJ01000008.1"/>
</dbReference>
<dbReference type="AlphaFoldDB" id="A0A1H5RAW6"/>
<gene>
    <name evidence="1" type="ORF">SAMN05421837_108137</name>
</gene>
<organism evidence="1 2">
    <name type="scientific">Amycolatopsis pretoriensis</name>
    <dbReference type="NCBI Taxonomy" id="218821"/>
    <lineage>
        <taxon>Bacteria</taxon>
        <taxon>Bacillati</taxon>
        <taxon>Actinomycetota</taxon>
        <taxon>Actinomycetes</taxon>
        <taxon>Pseudonocardiales</taxon>
        <taxon>Pseudonocardiaceae</taxon>
        <taxon>Amycolatopsis</taxon>
    </lineage>
</organism>
<name>A0A1H5RAW6_9PSEU</name>
<evidence type="ECO:0000313" key="2">
    <source>
        <dbReference type="Proteomes" id="UP000198878"/>
    </source>
</evidence>
<protein>
    <submittedName>
        <fullName evidence="1">Uncharacterized protein</fullName>
    </submittedName>
</protein>
<keyword evidence="2" id="KW-1185">Reference proteome</keyword>
<evidence type="ECO:0000313" key="1">
    <source>
        <dbReference type="EMBL" id="SEF35543.1"/>
    </source>
</evidence>
<dbReference type="OrthoDB" id="8673173at2"/>
<dbReference type="Proteomes" id="UP000198878">
    <property type="component" value="Unassembled WGS sequence"/>
</dbReference>
<proteinExistence type="predicted"/>
<accession>A0A1H5RAW6</accession>